<sequence length="369" mass="42336">MSKHVLQLCHSYRTPFLDCARQYAALFRGTDYAVTTVYLTGSEDDVVRRGSASKEVIFLEYTSRDIRGLKRRQIEDIRRLHRERQFDFAIAHRFKPLYICGHVPGLFTFGVHHAFGDYRRWSRRWFAYRHREYLALLGVSDAVRNDIRGCLPRLPAGRVQTLYNRIDLATMRQEMVGRGEARAYLGLDPKHYIFANVGRLHPDKDQSTLIRGFSVVSEQLPDARLVIVGGGRDEQKLRQLVESLYLTGRVLFLGIVPEAWRYFRAFDSFVLSSDHEPFGMVLLEAMAAGIPVASTDCGGAREVISDCGYLFPLGDVDALARVMMKLHGLSTGAVTDLRQRMDRQVLTCFSYEAVQNRFWLLPFLHDYRG</sequence>
<proteinExistence type="predicted"/>
<reference evidence="3" key="1">
    <citation type="submission" date="2019-02" db="EMBL/GenBank/DDBJ databases">
        <authorList>
            <person name="Gruber-Vodicka R. H."/>
            <person name="Seah K. B. B."/>
        </authorList>
    </citation>
    <scope>NUCLEOTIDE SEQUENCE</scope>
    <source>
        <strain evidence="3">BECK_BZ163</strain>
        <strain evidence="4">BECK_BZ164</strain>
        <strain evidence="2">BECK_BZ165</strain>
    </source>
</reference>
<dbReference type="CDD" id="cd03811">
    <property type="entry name" value="GT4_GT28_WabH-like"/>
    <property type="match status" value="1"/>
</dbReference>
<feature type="domain" description="Glycosyl transferase family 1" evidence="1">
    <location>
        <begin position="180"/>
        <end position="327"/>
    </location>
</feature>
<dbReference type="AlphaFoldDB" id="A0A450TNQ7"/>
<name>A0A450TNQ7_9GAMM</name>
<dbReference type="Pfam" id="PF00534">
    <property type="entry name" value="Glycos_transf_1"/>
    <property type="match status" value="1"/>
</dbReference>
<dbReference type="Gene3D" id="3.40.50.2000">
    <property type="entry name" value="Glycogen Phosphorylase B"/>
    <property type="match status" value="2"/>
</dbReference>
<gene>
    <name evidence="3" type="ORF">BECKFM1743A_GA0114220_105092</name>
    <name evidence="4" type="ORF">BECKFM1743B_GA0114221_102663</name>
    <name evidence="2" type="ORF">BECKFM1743C_GA0114222_100603</name>
</gene>
<dbReference type="PANTHER" id="PTHR12526">
    <property type="entry name" value="GLYCOSYLTRANSFERASE"/>
    <property type="match status" value="1"/>
</dbReference>
<evidence type="ECO:0000259" key="1">
    <source>
        <dbReference type="Pfam" id="PF00534"/>
    </source>
</evidence>
<organism evidence="3">
    <name type="scientific">Candidatus Kentrum sp. FM</name>
    <dbReference type="NCBI Taxonomy" id="2126340"/>
    <lineage>
        <taxon>Bacteria</taxon>
        <taxon>Pseudomonadati</taxon>
        <taxon>Pseudomonadota</taxon>
        <taxon>Gammaproteobacteria</taxon>
        <taxon>Candidatus Kentrum</taxon>
    </lineage>
</organism>
<dbReference type="PANTHER" id="PTHR12526:SF637">
    <property type="entry name" value="GLYCOSYLTRANSFERASE EPSF-RELATED"/>
    <property type="match status" value="1"/>
</dbReference>
<evidence type="ECO:0000313" key="3">
    <source>
        <dbReference type="EMBL" id="VFJ69423.1"/>
    </source>
</evidence>
<evidence type="ECO:0000313" key="4">
    <source>
        <dbReference type="EMBL" id="VFK13099.1"/>
    </source>
</evidence>
<accession>A0A450TNQ7</accession>
<dbReference type="GO" id="GO:1901135">
    <property type="term" value="P:carbohydrate derivative metabolic process"/>
    <property type="evidence" value="ECO:0007669"/>
    <property type="project" value="UniProtKB-ARBA"/>
</dbReference>
<dbReference type="GO" id="GO:0016757">
    <property type="term" value="F:glycosyltransferase activity"/>
    <property type="evidence" value="ECO:0007669"/>
    <property type="project" value="InterPro"/>
</dbReference>
<dbReference type="EMBL" id="CAADFL010000266">
    <property type="protein sequence ID" value="VFK13099.1"/>
    <property type="molecule type" value="Genomic_DNA"/>
</dbReference>
<dbReference type="EMBL" id="CAADFA010000060">
    <property type="protein sequence ID" value="VFJ48487.1"/>
    <property type="molecule type" value="Genomic_DNA"/>
</dbReference>
<dbReference type="EMBL" id="CAADEZ010000509">
    <property type="protein sequence ID" value="VFJ69423.1"/>
    <property type="molecule type" value="Genomic_DNA"/>
</dbReference>
<dbReference type="InterPro" id="IPR001296">
    <property type="entry name" value="Glyco_trans_1"/>
</dbReference>
<protein>
    <submittedName>
        <fullName evidence="3">Glycosyltransferase involved in cell wall bisynthesis</fullName>
    </submittedName>
</protein>
<keyword evidence="3" id="KW-0808">Transferase</keyword>
<dbReference type="SUPFAM" id="SSF53756">
    <property type="entry name" value="UDP-Glycosyltransferase/glycogen phosphorylase"/>
    <property type="match status" value="1"/>
</dbReference>
<evidence type="ECO:0000313" key="2">
    <source>
        <dbReference type="EMBL" id="VFJ48487.1"/>
    </source>
</evidence>